<dbReference type="AlphaFoldDB" id="A0A8X6Q3V2"/>
<dbReference type="OrthoDB" id="74319at2759"/>
<gene>
    <name evidence="1" type="ORF">NPIL_314861</name>
    <name evidence="2" type="ORF">NPIL_633101</name>
    <name evidence="3" type="ORF">NPIL_697221</name>
</gene>
<sequence length="147" mass="16554">MPIMVHEILKSPVKAGRTLSTMAEPLKNTDGLEEIRPTTHLLWLRVSKYQKVQMPACNLTVQKDDILSSSLSHVNFYSFYNAGHPFNQYSDHINHLKFGDAVEFEMTYGQRTGKPTASPVCKITLQEGEMTSKKVSPVIKFGQLCIP</sequence>
<comment type="caution">
    <text evidence="3">The sequence shown here is derived from an EMBL/GenBank/DDBJ whole genome shotgun (WGS) entry which is preliminary data.</text>
</comment>
<keyword evidence="4" id="KW-1185">Reference proteome</keyword>
<dbReference type="InterPro" id="IPR012340">
    <property type="entry name" value="NA-bd_OB-fold"/>
</dbReference>
<proteinExistence type="predicted"/>
<evidence type="ECO:0000313" key="3">
    <source>
        <dbReference type="EMBL" id="GFT99077.1"/>
    </source>
</evidence>
<dbReference type="EMBL" id="BMAW01048253">
    <property type="protein sequence ID" value="GFS64960.1"/>
    <property type="molecule type" value="Genomic_DNA"/>
</dbReference>
<protein>
    <submittedName>
        <fullName evidence="3">Uncharacterized protein</fullName>
    </submittedName>
</protein>
<reference evidence="3" key="1">
    <citation type="submission" date="2020-08" db="EMBL/GenBank/DDBJ databases">
        <title>Multicomponent nature underlies the extraordinary mechanical properties of spider dragline silk.</title>
        <authorList>
            <person name="Kono N."/>
            <person name="Nakamura H."/>
            <person name="Mori M."/>
            <person name="Yoshida Y."/>
            <person name="Ohtoshi R."/>
            <person name="Malay A.D."/>
            <person name="Moran D.A.P."/>
            <person name="Tomita M."/>
            <person name="Numata K."/>
            <person name="Arakawa K."/>
        </authorList>
    </citation>
    <scope>NUCLEOTIDE SEQUENCE</scope>
</reference>
<evidence type="ECO:0000313" key="2">
    <source>
        <dbReference type="EMBL" id="GFS83165.1"/>
    </source>
</evidence>
<dbReference type="Gene3D" id="2.40.50.140">
    <property type="entry name" value="Nucleic acid-binding proteins"/>
    <property type="match status" value="1"/>
</dbReference>
<evidence type="ECO:0000313" key="1">
    <source>
        <dbReference type="EMBL" id="GFS64960.1"/>
    </source>
</evidence>
<organism evidence="3 4">
    <name type="scientific">Nephila pilipes</name>
    <name type="common">Giant wood spider</name>
    <name type="synonym">Nephila maculata</name>
    <dbReference type="NCBI Taxonomy" id="299642"/>
    <lineage>
        <taxon>Eukaryota</taxon>
        <taxon>Metazoa</taxon>
        <taxon>Ecdysozoa</taxon>
        <taxon>Arthropoda</taxon>
        <taxon>Chelicerata</taxon>
        <taxon>Arachnida</taxon>
        <taxon>Araneae</taxon>
        <taxon>Araneomorphae</taxon>
        <taxon>Entelegynae</taxon>
        <taxon>Araneoidea</taxon>
        <taxon>Nephilidae</taxon>
        <taxon>Nephila</taxon>
    </lineage>
</organism>
<dbReference type="Proteomes" id="UP000887013">
    <property type="component" value="Unassembled WGS sequence"/>
</dbReference>
<dbReference type="EMBL" id="BMAW01003355">
    <property type="protein sequence ID" value="GFS83165.1"/>
    <property type="molecule type" value="Genomic_DNA"/>
</dbReference>
<evidence type="ECO:0000313" key="4">
    <source>
        <dbReference type="Proteomes" id="UP000887013"/>
    </source>
</evidence>
<accession>A0A8X6Q3V2</accession>
<name>A0A8X6Q3V2_NEPPI</name>
<dbReference type="EMBL" id="BMAW01075905">
    <property type="protein sequence ID" value="GFT99077.1"/>
    <property type="molecule type" value="Genomic_DNA"/>
</dbReference>